<evidence type="ECO:0000313" key="3">
    <source>
        <dbReference type="Proteomes" id="UP000186905"/>
    </source>
</evidence>
<protein>
    <recommendedName>
        <fullName evidence="4">Integrase</fullName>
    </recommendedName>
</protein>
<dbReference type="GO" id="GO:0003677">
    <property type="term" value="F:DNA binding"/>
    <property type="evidence" value="ECO:0007669"/>
    <property type="project" value="InterPro"/>
</dbReference>
<dbReference type="Proteomes" id="UP000186905">
    <property type="component" value="Unassembled WGS sequence"/>
</dbReference>
<dbReference type="OrthoDB" id="6725579at2"/>
<gene>
    <name evidence="2" type="ORF">BIT28_07545</name>
</gene>
<evidence type="ECO:0000313" key="2">
    <source>
        <dbReference type="EMBL" id="OLQ69828.1"/>
    </source>
</evidence>
<organism evidence="2 3">
    <name type="scientific">Photobacterium proteolyticum</name>
    <dbReference type="NCBI Taxonomy" id="1903952"/>
    <lineage>
        <taxon>Bacteria</taxon>
        <taxon>Pseudomonadati</taxon>
        <taxon>Pseudomonadota</taxon>
        <taxon>Gammaproteobacteria</taxon>
        <taxon>Vibrionales</taxon>
        <taxon>Vibrionaceae</taxon>
        <taxon>Photobacterium</taxon>
    </lineage>
</organism>
<proteinExistence type="predicted"/>
<dbReference type="GO" id="GO:0015074">
    <property type="term" value="P:DNA integration"/>
    <property type="evidence" value="ECO:0007669"/>
    <property type="project" value="InterPro"/>
</dbReference>
<keyword evidence="3" id="KW-1185">Reference proteome</keyword>
<dbReference type="AlphaFoldDB" id="A0A1Q9G6M3"/>
<dbReference type="STRING" id="1903952.BIT28_07545"/>
<dbReference type="SUPFAM" id="SSF56349">
    <property type="entry name" value="DNA breaking-rejoining enzymes"/>
    <property type="match status" value="1"/>
</dbReference>
<reference evidence="2 3" key="1">
    <citation type="submission" date="2016-09" db="EMBL/GenBank/DDBJ databases">
        <title>Photobacterium proteolyticum sp. nov. a protease producing bacterium isolated from ocean sediments of Laizhou Bay.</title>
        <authorList>
            <person name="Li Y."/>
        </authorList>
    </citation>
    <scope>NUCLEOTIDE SEQUENCE [LARGE SCALE GENOMIC DNA]</scope>
    <source>
        <strain evidence="2 3">13-12</strain>
    </source>
</reference>
<sequence length="755" mass="85548">MPEINRFIENQRNYINDLMQQPLTGFTNQQKKPATWDDPAWRFTSPTGQTINFYFVDHTVKQSDFRTAYRPSQKLPDDLRHLLMAYAIEVCAGKGGRSAKADKHSVVRKLLIELADNPAHIDFSGLEAAYSRMKNVDYVPVFLQWLHRHAFIPPTLKLTNKKGRTTAAGDDIIEHKKNSVPEAKVLLALGAIFHDVIPPEREKWDPRPLTLQRDAFVCAMTALAMGSPNRIDAEQTVLTKQRLEDITQTKDGKKETVYYLDWQGSKGFKNNHNHILAVMSEAVDRSLEYMEIACEPARVLARFYENPSLPLKKVLGDFCPSSENMSALTPNMNKPINLIHLGYLLGFYDEGNRKVRVSKATAGAHKTHTRGLYIKPIIDLQPEDELFLTQTCSHTKYLLGLGLSVKKIREIFHSNTLTVAQFQHKWIQYVVGNLTGFPVGYNNAEHGKCKYEQALFSFTGNQIYTGTTSYDGGKSHFAIVPLAALGDVFSTALKKKANAENIFTRHGFSDEFHIKPHQFRHWHNDVADREGIPHAIINLWSGRKTPEQILHYVHRTHAEKAAEISDILFSESGKEITVKVVSQQQYEKLTDTATAVTSAGFCSQNLQYSPCEYLNDFVTQCALCPSSCHAAHDKEALSLLNKDLQVQERRLDDVQERPNFCNSQAMQDWFALHHRNTSMLRELVQLMESKELKPGSVIRLLAHKSEFRITDTQAKTVTVRKFALPDSKKALAKALEFKSEKVPVEDALADIFALI</sequence>
<comment type="caution">
    <text evidence="2">The sequence shown here is derived from an EMBL/GenBank/DDBJ whole genome shotgun (WGS) entry which is preliminary data.</text>
</comment>
<name>A0A1Q9G6M3_9GAMM</name>
<dbReference type="GO" id="GO:0006310">
    <property type="term" value="P:DNA recombination"/>
    <property type="evidence" value="ECO:0007669"/>
    <property type="project" value="UniProtKB-KW"/>
</dbReference>
<dbReference type="Gene3D" id="1.10.443.10">
    <property type="entry name" value="Intergrase catalytic core"/>
    <property type="match status" value="1"/>
</dbReference>
<dbReference type="InterPro" id="IPR011010">
    <property type="entry name" value="DNA_brk_join_enz"/>
</dbReference>
<dbReference type="EMBL" id="MJIL01000100">
    <property type="protein sequence ID" value="OLQ69828.1"/>
    <property type="molecule type" value="Genomic_DNA"/>
</dbReference>
<evidence type="ECO:0008006" key="4">
    <source>
        <dbReference type="Google" id="ProtNLM"/>
    </source>
</evidence>
<keyword evidence="1" id="KW-0233">DNA recombination</keyword>
<dbReference type="RefSeq" id="WP_075768184.1">
    <property type="nucleotide sequence ID" value="NZ_MJIL01000100.1"/>
</dbReference>
<accession>A0A1Q9G6M3</accession>
<evidence type="ECO:0000256" key="1">
    <source>
        <dbReference type="ARBA" id="ARBA00023172"/>
    </source>
</evidence>
<dbReference type="InterPro" id="IPR013762">
    <property type="entry name" value="Integrase-like_cat_sf"/>
</dbReference>